<dbReference type="AlphaFoldDB" id="A0AAE4FW46"/>
<sequence>MSPHSPKSPGQIINLAEFLTAAQASPTASAPLLPPPLTRPYRFEDIGWKPLVNYIPTPQKSPTSPSETDLGWLD</sequence>
<accession>A0AAE4FW46</accession>
<dbReference type="Proteomes" id="UP001268256">
    <property type="component" value="Unassembled WGS sequence"/>
</dbReference>
<dbReference type="EMBL" id="JAVMIP010000027">
    <property type="protein sequence ID" value="MDS3862367.1"/>
    <property type="molecule type" value="Genomic_DNA"/>
</dbReference>
<feature type="region of interest" description="Disordered" evidence="1">
    <location>
        <begin position="54"/>
        <end position="74"/>
    </location>
</feature>
<protein>
    <submittedName>
        <fullName evidence="2">Uncharacterized protein</fullName>
    </submittedName>
</protein>
<evidence type="ECO:0000313" key="2">
    <source>
        <dbReference type="EMBL" id="MDS3862367.1"/>
    </source>
</evidence>
<comment type="caution">
    <text evidence="2">The sequence shown here is derived from an EMBL/GenBank/DDBJ whole genome shotgun (WGS) entry which is preliminary data.</text>
</comment>
<name>A0AAE4FW46_9CYAN</name>
<reference evidence="3" key="1">
    <citation type="submission" date="2023-07" db="EMBL/GenBank/DDBJ databases">
        <authorList>
            <person name="Luz R."/>
            <person name="Cordeiro R."/>
            <person name="Fonseca A."/>
            <person name="Goncalves V."/>
        </authorList>
    </citation>
    <scope>NUCLEOTIDE SEQUENCE [LARGE SCALE GENOMIC DNA]</scope>
    <source>
        <strain evidence="3">BACA0444</strain>
    </source>
</reference>
<keyword evidence="3" id="KW-1185">Reference proteome</keyword>
<dbReference type="RefSeq" id="WP_322879572.1">
    <property type="nucleotide sequence ID" value="NZ_JAVMIP010000027.1"/>
</dbReference>
<gene>
    <name evidence="2" type="ORF">RIF25_16330</name>
</gene>
<feature type="compositionally biased region" description="Polar residues" evidence="1">
    <location>
        <begin position="56"/>
        <end position="67"/>
    </location>
</feature>
<organism evidence="2 3">
    <name type="scientific">Pseudocalidococcus azoricus BACA0444</name>
    <dbReference type="NCBI Taxonomy" id="2918990"/>
    <lineage>
        <taxon>Bacteria</taxon>
        <taxon>Bacillati</taxon>
        <taxon>Cyanobacteriota</taxon>
        <taxon>Cyanophyceae</taxon>
        <taxon>Acaryochloridales</taxon>
        <taxon>Thermosynechococcaceae</taxon>
        <taxon>Pseudocalidococcus</taxon>
        <taxon>Pseudocalidococcus azoricus</taxon>
    </lineage>
</organism>
<proteinExistence type="predicted"/>
<evidence type="ECO:0000256" key="1">
    <source>
        <dbReference type="SAM" id="MobiDB-lite"/>
    </source>
</evidence>
<evidence type="ECO:0000313" key="3">
    <source>
        <dbReference type="Proteomes" id="UP001268256"/>
    </source>
</evidence>